<organism evidence="2 3">
    <name type="scientific">Streptomyces mordarskii</name>
    <dbReference type="NCBI Taxonomy" id="1226758"/>
    <lineage>
        <taxon>Bacteria</taxon>
        <taxon>Bacillati</taxon>
        <taxon>Actinomycetota</taxon>
        <taxon>Actinomycetes</taxon>
        <taxon>Kitasatosporales</taxon>
        <taxon>Streptomycetaceae</taxon>
        <taxon>Streptomyces</taxon>
    </lineage>
</organism>
<protein>
    <submittedName>
        <fullName evidence="2">Uncharacterized protein</fullName>
    </submittedName>
</protein>
<dbReference type="Proteomes" id="UP001501576">
    <property type="component" value="Unassembled WGS sequence"/>
</dbReference>
<name>A0ABN1D4P6_9ACTN</name>
<evidence type="ECO:0000313" key="3">
    <source>
        <dbReference type="Proteomes" id="UP001501576"/>
    </source>
</evidence>
<evidence type="ECO:0000256" key="1">
    <source>
        <dbReference type="SAM" id="MobiDB-lite"/>
    </source>
</evidence>
<gene>
    <name evidence="2" type="ORF">GCM10010390_40000</name>
</gene>
<comment type="caution">
    <text evidence="2">The sequence shown here is derived from an EMBL/GenBank/DDBJ whole genome shotgun (WGS) entry which is preliminary data.</text>
</comment>
<sequence>MGEVERVPSVRRSAWHLPLRRRGQPRTQVAGPRGFVRIGLKEKGKTEKLHGGGGEATARTRP</sequence>
<keyword evidence="3" id="KW-1185">Reference proteome</keyword>
<evidence type="ECO:0000313" key="2">
    <source>
        <dbReference type="EMBL" id="GAA0534229.1"/>
    </source>
</evidence>
<accession>A0ABN1D4P6</accession>
<feature type="region of interest" description="Disordered" evidence="1">
    <location>
        <begin position="42"/>
        <end position="62"/>
    </location>
</feature>
<proteinExistence type="predicted"/>
<dbReference type="EMBL" id="BAAABZ010000038">
    <property type="protein sequence ID" value="GAA0534229.1"/>
    <property type="molecule type" value="Genomic_DNA"/>
</dbReference>
<reference evidence="2 3" key="1">
    <citation type="journal article" date="2019" name="Int. J. Syst. Evol. Microbiol.">
        <title>The Global Catalogue of Microorganisms (GCM) 10K type strain sequencing project: providing services to taxonomists for standard genome sequencing and annotation.</title>
        <authorList>
            <consortium name="The Broad Institute Genomics Platform"/>
            <consortium name="The Broad Institute Genome Sequencing Center for Infectious Disease"/>
            <person name="Wu L."/>
            <person name="Ma J."/>
        </authorList>
    </citation>
    <scope>NUCLEOTIDE SEQUENCE [LARGE SCALE GENOMIC DNA]</scope>
    <source>
        <strain evidence="2 3">JCM 5052</strain>
    </source>
</reference>